<keyword evidence="9" id="KW-1185">Reference proteome</keyword>
<accession>A0A4R8C3T0</accession>
<name>A0A4R8C3T0_9ACTN</name>
<comment type="similarity">
    <text evidence="1">Belongs to the 'phage' integrase family.</text>
</comment>
<dbReference type="InterPro" id="IPR013762">
    <property type="entry name" value="Integrase-like_cat_sf"/>
</dbReference>
<evidence type="ECO:0000313" key="8">
    <source>
        <dbReference type="EMBL" id="TDW69765.1"/>
    </source>
</evidence>
<dbReference type="PANTHER" id="PTHR30629">
    <property type="entry name" value="PROPHAGE INTEGRASE"/>
    <property type="match status" value="1"/>
</dbReference>
<evidence type="ECO:0000256" key="2">
    <source>
        <dbReference type="ARBA" id="ARBA00022908"/>
    </source>
</evidence>
<evidence type="ECO:0000259" key="6">
    <source>
        <dbReference type="PROSITE" id="PS51898"/>
    </source>
</evidence>
<dbReference type="Proteomes" id="UP000295146">
    <property type="component" value="Unassembled WGS sequence"/>
</dbReference>
<dbReference type="Gene3D" id="1.10.150.130">
    <property type="match status" value="1"/>
</dbReference>
<dbReference type="InterPro" id="IPR002104">
    <property type="entry name" value="Integrase_catalytic"/>
</dbReference>
<sequence length="443" mass="49808">MAFVKDQWTTAVKQPDGTVIRERNEKRWGRGKRWLAVWHDPSGKEQSQAFDTKVRASKYASAMETDAARGDYVDPKAGQVRFEVIAQIWLKSRSVDPTTLIRYETALRLHVLPYFGNRPVKSMKPSEIATWLTDLEDRIGVATARTAFVVLHGTLELAVDDGTIKRNPAKANVVHLSSPKHRKILAWGDARVQRVVECHQPQFRAIPVIGAAAGLRQGELFGLATEDLDFERMIIHVRRQVKRLGGSFVFALPKSDTEREVPMSEGAALVLLQHMETYPPRPYSLPWEKPDGDPLEAKILFRWRDDRHIQARSYNERVWKPALVAAGVIPEPTRTDRGALQYVSSRDTGMHALRHYYASVALADGVNIKELAEYLGHSDPGFTLRLYTHMLPSSHERARKAIDSRLGHIFSSAAHGAVTEQAAKGDLQNLSQFEADPSFEIGL</sequence>
<keyword evidence="4" id="KW-0233">DNA recombination</keyword>
<dbReference type="CDD" id="cd01189">
    <property type="entry name" value="INT_ICEBs1_C_like"/>
    <property type="match status" value="1"/>
</dbReference>
<protein>
    <submittedName>
        <fullName evidence="8">Integrase-like protein</fullName>
    </submittedName>
</protein>
<dbReference type="InterPro" id="IPR050808">
    <property type="entry name" value="Phage_Integrase"/>
</dbReference>
<dbReference type="Pfam" id="PF00589">
    <property type="entry name" value="Phage_integrase"/>
    <property type="match status" value="1"/>
</dbReference>
<organism evidence="8 9">
    <name type="scientific">Kribbella pratensis</name>
    <dbReference type="NCBI Taxonomy" id="2512112"/>
    <lineage>
        <taxon>Bacteria</taxon>
        <taxon>Bacillati</taxon>
        <taxon>Actinomycetota</taxon>
        <taxon>Actinomycetes</taxon>
        <taxon>Propionibacteriales</taxon>
        <taxon>Kribbellaceae</taxon>
        <taxon>Kribbella</taxon>
    </lineage>
</organism>
<evidence type="ECO:0000256" key="1">
    <source>
        <dbReference type="ARBA" id="ARBA00008857"/>
    </source>
</evidence>
<feature type="domain" description="Tyr recombinase" evidence="6">
    <location>
        <begin position="180"/>
        <end position="403"/>
    </location>
</feature>
<comment type="caution">
    <text evidence="8">The sequence shown here is derived from an EMBL/GenBank/DDBJ whole genome shotgun (WGS) entry which is preliminary data.</text>
</comment>
<keyword evidence="3 5" id="KW-0238">DNA-binding</keyword>
<evidence type="ECO:0000313" key="9">
    <source>
        <dbReference type="Proteomes" id="UP000295146"/>
    </source>
</evidence>
<dbReference type="AlphaFoldDB" id="A0A4R8C3T0"/>
<reference evidence="8 9" key="1">
    <citation type="submission" date="2019-03" db="EMBL/GenBank/DDBJ databases">
        <title>Genomic Encyclopedia of Type Strains, Phase III (KMG-III): the genomes of soil and plant-associated and newly described type strains.</title>
        <authorList>
            <person name="Whitman W."/>
        </authorList>
    </citation>
    <scope>NUCLEOTIDE SEQUENCE [LARGE SCALE GENOMIC DNA]</scope>
    <source>
        <strain evidence="8 9">VKM Ac-2573</strain>
    </source>
</reference>
<dbReference type="InterPro" id="IPR010998">
    <property type="entry name" value="Integrase_recombinase_N"/>
</dbReference>
<dbReference type="GO" id="GO:0015074">
    <property type="term" value="P:DNA integration"/>
    <property type="evidence" value="ECO:0007669"/>
    <property type="project" value="UniProtKB-KW"/>
</dbReference>
<evidence type="ECO:0000256" key="4">
    <source>
        <dbReference type="ARBA" id="ARBA00023172"/>
    </source>
</evidence>
<feature type="domain" description="Core-binding (CB)" evidence="7">
    <location>
        <begin position="80"/>
        <end position="159"/>
    </location>
</feature>
<dbReference type="GO" id="GO:0003677">
    <property type="term" value="F:DNA binding"/>
    <property type="evidence" value="ECO:0007669"/>
    <property type="project" value="UniProtKB-UniRule"/>
</dbReference>
<evidence type="ECO:0000259" key="7">
    <source>
        <dbReference type="PROSITE" id="PS51900"/>
    </source>
</evidence>
<dbReference type="SUPFAM" id="SSF56349">
    <property type="entry name" value="DNA breaking-rejoining enzymes"/>
    <property type="match status" value="1"/>
</dbReference>
<dbReference type="Gene3D" id="1.10.443.10">
    <property type="entry name" value="Intergrase catalytic core"/>
    <property type="match status" value="1"/>
</dbReference>
<dbReference type="PANTHER" id="PTHR30629:SF2">
    <property type="entry name" value="PROPHAGE INTEGRASE INTS-RELATED"/>
    <property type="match status" value="1"/>
</dbReference>
<proteinExistence type="inferred from homology"/>
<evidence type="ECO:0000256" key="3">
    <source>
        <dbReference type="ARBA" id="ARBA00023125"/>
    </source>
</evidence>
<keyword evidence="2" id="KW-0229">DNA integration</keyword>
<dbReference type="InterPro" id="IPR004107">
    <property type="entry name" value="Integrase_SAM-like_N"/>
</dbReference>
<dbReference type="EMBL" id="SODP01000002">
    <property type="protein sequence ID" value="TDW69765.1"/>
    <property type="molecule type" value="Genomic_DNA"/>
</dbReference>
<dbReference type="InterPro" id="IPR044068">
    <property type="entry name" value="CB"/>
</dbReference>
<dbReference type="PROSITE" id="PS51898">
    <property type="entry name" value="TYR_RECOMBINASE"/>
    <property type="match status" value="1"/>
</dbReference>
<dbReference type="InterPro" id="IPR011010">
    <property type="entry name" value="DNA_brk_join_enz"/>
</dbReference>
<gene>
    <name evidence="8" type="ORF">EV653_3793</name>
</gene>
<evidence type="ECO:0000256" key="5">
    <source>
        <dbReference type="PROSITE-ProRule" id="PRU01248"/>
    </source>
</evidence>
<dbReference type="RefSeq" id="WP_166679484.1">
    <property type="nucleotide sequence ID" value="NZ_SODP01000002.1"/>
</dbReference>
<dbReference type="Pfam" id="PF14659">
    <property type="entry name" value="Phage_int_SAM_3"/>
    <property type="match status" value="1"/>
</dbReference>
<dbReference type="GO" id="GO:0006310">
    <property type="term" value="P:DNA recombination"/>
    <property type="evidence" value="ECO:0007669"/>
    <property type="project" value="UniProtKB-KW"/>
</dbReference>
<dbReference type="PROSITE" id="PS51900">
    <property type="entry name" value="CB"/>
    <property type="match status" value="1"/>
</dbReference>